<dbReference type="Proteomes" id="UP001473302">
    <property type="component" value="Unassembled WGS sequence"/>
</dbReference>
<keyword evidence="5" id="KW-0342">GTP-binding</keyword>
<keyword evidence="8" id="KW-1133">Transmembrane helix</keyword>
<feature type="domain" description="Dynamin-type G" evidence="9">
    <location>
        <begin position="209"/>
        <end position="482"/>
    </location>
</feature>
<comment type="subcellular location">
    <subcellularLocation>
        <location evidence="1">Membrane</location>
    </subcellularLocation>
</comment>
<evidence type="ECO:0000256" key="8">
    <source>
        <dbReference type="SAM" id="Phobius"/>
    </source>
</evidence>
<feature type="region of interest" description="Disordered" evidence="7">
    <location>
        <begin position="1"/>
        <end position="68"/>
    </location>
</feature>
<dbReference type="Gene3D" id="3.40.50.300">
    <property type="entry name" value="P-loop containing nucleotide triphosphate hydrolases"/>
    <property type="match status" value="1"/>
</dbReference>
<dbReference type="InterPro" id="IPR030381">
    <property type="entry name" value="G_DYNAMIN_dom"/>
</dbReference>
<evidence type="ECO:0000256" key="6">
    <source>
        <dbReference type="ARBA" id="ARBA00023136"/>
    </source>
</evidence>
<keyword evidence="8" id="KW-0812">Transmembrane</keyword>
<dbReference type="PANTHER" id="PTHR10465:SF0">
    <property type="entry name" value="SARCALUMENIN"/>
    <property type="match status" value="1"/>
</dbReference>
<comment type="caution">
    <text evidence="10">The sequence shown here is derived from an EMBL/GenBank/DDBJ whole genome shotgun (WGS) entry which is preliminary data.</text>
</comment>
<evidence type="ECO:0000256" key="3">
    <source>
        <dbReference type="ARBA" id="ARBA00022801"/>
    </source>
</evidence>
<evidence type="ECO:0000313" key="11">
    <source>
        <dbReference type="Proteomes" id="UP001473302"/>
    </source>
</evidence>
<gene>
    <name evidence="10" type="ORF">MFLAVUS_009835</name>
</gene>
<evidence type="ECO:0000259" key="9">
    <source>
        <dbReference type="PROSITE" id="PS51718"/>
    </source>
</evidence>
<evidence type="ECO:0000256" key="7">
    <source>
        <dbReference type="SAM" id="MobiDB-lite"/>
    </source>
</evidence>
<keyword evidence="2" id="KW-0547">Nucleotide-binding</keyword>
<evidence type="ECO:0000256" key="4">
    <source>
        <dbReference type="ARBA" id="ARBA00023054"/>
    </source>
</evidence>
<dbReference type="InterPro" id="IPR027417">
    <property type="entry name" value="P-loop_NTPase"/>
</dbReference>
<evidence type="ECO:0000256" key="1">
    <source>
        <dbReference type="ARBA" id="ARBA00004370"/>
    </source>
</evidence>
<dbReference type="SUPFAM" id="SSF52540">
    <property type="entry name" value="P-loop containing nucleoside triphosphate hydrolases"/>
    <property type="match status" value="1"/>
</dbReference>
<evidence type="ECO:0000313" key="10">
    <source>
        <dbReference type="EMBL" id="GAA5816309.1"/>
    </source>
</evidence>
<dbReference type="Pfam" id="PF00350">
    <property type="entry name" value="Dynamin_N"/>
    <property type="match status" value="1"/>
</dbReference>
<dbReference type="PROSITE" id="PS51718">
    <property type="entry name" value="G_DYNAMIN_2"/>
    <property type="match status" value="1"/>
</dbReference>
<accession>A0ABP9ZB94</accession>
<protein>
    <recommendedName>
        <fullName evidence="9">Dynamin-type G domain-containing protein</fullName>
    </recommendedName>
</protein>
<keyword evidence="6 8" id="KW-0472">Membrane</keyword>
<evidence type="ECO:0000256" key="5">
    <source>
        <dbReference type="ARBA" id="ARBA00023134"/>
    </source>
</evidence>
<proteinExistence type="predicted"/>
<keyword evidence="3" id="KW-0378">Hydrolase</keyword>
<sequence>MSQSQLFEASSPKRMLRRNSAPSIDDSYFSSTTLTESVTFSPLPSPSASITNSAARTHQHRLNAAQEQRTYRDSCQRLISHIGSVNALCQDLKQANQEKFPIFYPINNNNNKPSISRSQTLNVDTHGSVIMDAVRRSSVSTSSTQPEFVRQLEQHRLLSQELNILNLDLKVGHSTADLTSLESKSIANLLNEKLEQSIKHLKRLHARVADTSSKVLVTGDLNSGKSTFVNALLKREILPADQQPCTSVFCEVLDAMLNDGLEQVHAIPTVETYNRLDPNTYRIIEMRHLYKVITEDYEHYKMLKIYANDARSTQESLLHNGVVDIALIDSPGLNTDSVKTTAVFARQEEIDVVVFVVSAENHFTLSGKEFLWNAANEKTHIFIVVNRFDSIRDKDRCKRLILEQIRQLSPATYADADDLVHFVSAGNVDLEPGSRKLDAPDFARLEQRLRAFVLENRTKSKLLPAKNYLANLLTDINILSETNSKKSSNEYAQATMELEKDLPAYQNLLSVRDRVLDQVEKAAEVAVSSIQMHANNKLNQAVENIENAINTIEYPGILLIWQYAQDIADSMVQKLLKDVRQEEAHARQDTAVCLERIHSTGTEHLGVYPLTADVQKMCAKSRDRRVTIQVETTDFFDLVLDDKLSGVALSAGATAMLGGRMLGFKDAFSSMWSVSNIVNAPNVRRWVIPVVGIASVGFLVYVVSDMRSAVERKLVKKFKNEVRETGYVEAQSHRIARESRKVLRVEGWEIQTRIEKAIEQKEQKRTDTEAVALASKETAEYFSNLLQMSGLLLEKVEMVQTDPHHLVKEA</sequence>
<dbReference type="InterPro" id="IPR027094">
    <property type="entry name" value="Mitofusin_fam"/>
</dbReference>
<reference evidence="10 11" key="1">
    <citation type="submission" date="2024-04" db="EMBL/GenBank/DDBJ databases">
        <title>genome sequences of Mucor flavus KT1a and Helicostylum pulchrum KT1b strains isolated from the surface of a dry-aged beef.</title>
        <authorList>
            <person name="Toyotome T."/>
            <person name="Hosono M."/>
            <person name="Torimaru M."/>
            <person name="Fukuda K."/>
            <person name="Mikami N."/>
        </authorList>
    </citation>
    <scope>NUCLEOTIDE SEQUENCE [LARGE SCALE GENOMIC DNA]</scope>
    <source>
        <strain evidence="10 11">KT1a</strain>
    </source>
</reference>
<dbReference type="InterPro" id="IPR045063">
    <property type="entry name" value="Dynamin_N"/>
</dbReference>
<feature type="transmembrane region" description="Helical" evidence="8">
    <location>
        <begin position="686"/>
        <end position="704"/>
    </location>
</feature>
<dbReference type="PANTHER" id="PTHR10465">
    <property type="entry name" value="TRANSMEMBRANE GTPASE FZO1"/>
    <property type="match status" value="1"/>
</dbReference>
<name>A0ABP9ZB94_9FUNG</name>
<feature type="compositionally biased region" description="Polar residues" evidence="7">
    <location>
        <begin position="28"/>
        <end position="56"/>
    </location>
</feature>
<dbReference type="EMBL" id="BAABUK010000031">
    <property type="protein sequence ID" value="GAA5816309.1"/>
    <property type="molecule type" value="Genomic_DNA"/>
</dbReference>
<keyword evidence="4" id="KW-0175">Coiled coil</keyword>
<evidence type="ECO:0000256" key="2">
    <source>
        <dbReference type="ARBA" id="ARBA00022741"/>
    </source>
</evidence>
<organism evidence="10 11">
    <name type="scientific">Mucor flavus</name>
    <dbReference type="NCBI Taxonomy" id="439312"/>
    <lineage>
        <taxon>Eukaryota</taxon>
        <taxon>Fungi</taxon>
        <taxon>Fungi incertae sedis</taxon>
        <taxon>Mucoromycota</taxon>
        <taxon>Mucoromycotina</taxon>
        <taxon>Mucoromycetes</taxon>
        <taxon>Mucorales</taxon>
        <taxon>Mucorineae</taxon>
        <taxon>Mucoraceae</taxon>
        <taxon>Mucor</taxon>
    </lineage>
</organism>
<keyword evidence="11" id="KW-1185">Reference proteome</keyword>